<dbReference type="Proteomes" id="UP000253551">
    <property type="component" value="Unassembled WGS sequence"/>
</dbReference>
<proteinExistence type="predicted"/>
<feature type="domain" description="Protein kinase" evidence="1">
    <location>
        <begin position="1"/>
        <end position="96"/>
    </location>
</feature>
<comment type="caution">
    <text evidence="2">The sequence shown here is derived from an EMBL/GenBank/DDBJ whole genome shotgun (WGS) entry which is preliminary data.</text>
</comment>
<dbReference type="InterPro" id="IPR000719">
    <property type="entry name" value="Prot_kinase_dom"/>
</dbReference>
<evidence type="ECO:0000313" key="2">
    <source>
        <dbReference type="EMBL" id="RCI04581.1"/>
    </source>
</evidence>
<sequence>PYYAAPEVITNTPYEGPPADLWSCGVILYAMLSGTLPFQASTMPDLIEKIRTASFAKPRLISRNAQDLLKRLLCIDAQKRITAQECLVAPLDVPLIIEEKVPKVTFGKFKNLFSFTKNSRQD</sequence>
<dbReference type="Gene3D" id="1.10.510.10">
    <property type="entry name" value="Transferase(Phosphotransferase) domain 1"/>
    <property type="match status" value="1"/>
</dbReference>
<dbReference type="EMBL" id="PJQM01000639">
    <property type="protein sequence ID" value="RCI04581.1"/>
    <property type="molecule type" value="Genomic_DNA"/>
</dbReference>
<accession>A0A367KQY1</accession>
<evidence type="ECO:0000259" key="1">
    <source>
        <dbReference type="PROSITE" id="PS50011"/>
    </source>
</evidence>
<gene>
    <name evidence="2" type="primary">SNF1_1</name>
    <name evidence="2" type="ORF">CU098_003963</name>
</gene>
<protein>
    <submittedName>
        <fullName evidence="2">ATP binding protein</fullName>
    </submittedName>
</protein>
<dbReference type="Pfam" id="PF00069">
    <property type="entry name" value="Pkinase"/>
    <property type="match status" value="1"/>
</dbReference>
<dbReference type="GO" id="GO:0004672">
    <property type="term" value="F:protein kinase activity"/>
    <property type="evidence" value="ECO:0007669"/>
    <property type="project" value="InterPro"/>
</dbReference>
<dbReference type="SUPFAM" id="SSF56112">
    <property type="entry name" value="Protein kinase-like (PK-like)"/>
    <property type="match status" value="1"/>
</dbReference>
<dbReference type="PROSITE" id="PS50011">
    <property type="entry name" value="PROTEIN_KINASE_DOM"/>
    <property type="match status" value="1"/>
</dbReference>
<feature type="non-terminal residue" evidence="2">
    <location>
        <position position="1"/>
    </location>
</feature>
<evidence type="ECO:0000313" key="3">
    <source>
        <dbReference type="Proteomes" id="UP000253551"/>
    </source>
</evidence>
<dbReference type="InterPro" id="IPR024104">
    <property type="entry name" value="Tribbles/Ser_Thr_kinase_40"/>
</dbReference>
<dbReference type="GO" id="GO:0005524">
    <property type="term" value="F:ATP binding"/>
    <property type="evidence" value="ECO:0007669"/>
    <property type="project" value="InterPro"/>
</dbReference>
<dbReference type="STRING" id="4846.A0A367KQY1"/>
<dbReference type="OrthoDB" id="193931at2759"/>
<name>A0A367KQY1_RHIST</name>
<dbReference type="InterPro" id="IPR011009">
    <property type="entry name" value="Kinase-like_dom_sf"/>
</dbReference>
<organism evidence="2 3">
    <name type="scientific">Rhizopus stolonifer</name>
    <name type="common">Rhizopus nigricans</name>
    <dbReference type="NCBI Taxonomy" id="4846"/>
    <lineage>
        <taxon>Eukaryota</taxon>
        <taxon>Fungi</taxon>
        <taxon>Fungi incertae sedis</taxon>
        <taxon>Mucoromycota</taxon>
        <taxon>Mucoromycotina</taxon>
        <taxon>Mucoromycetes</taxon>
        <taxon>Mucorales</taxon>
        <taxon>Mucorineae</taxon>
        <taxon>Rhizopodaceae</taxon>
        <taxon>Rhizopus</taxon>
    </lineage>
</organism>
<dbReference type="PANTHER" id="PTHR22961">
    <property type="entry name" value="SER/THR PROTEIN KINASE-TRB"/>
    <property type="match status" value="1"/>
</dbReference>
<dbReference type="AlphaFoldDB" id="A0A367KQY1"/>
<keyword evidence="3" id="KW-1185">Reference proteome</keyword>
<reference evidence="2 3" key="1">
    <citation type="journal article" date="2018" name="G3 (Bethesda)">
        <title>Phylogenetic and Phylogenomic Definition of Rhizopus Species.</title>
        <authorList>
            <person name="Gryganskyi A.P."/>
            <person name="Golan J."/>
            <person name="Dolatabadi S."/>
            <person name="Mondo S."/>
            <person name="Robb S."/>
            <person name="Idnurm A."/>
            <person name="Muszewska A."/>
            <person name="Steczkiewicz K."/>
            <person name="Masonjones S."/>
            <person name="Liao H.L."/>
            <person name="Gajdeczka M.T."/>
            <person name="Anike F."/>
            <person name="Vuek A."/>
            <person name="Anishchenko I.M."/>
            <person name="Voigt K."/>
            <person name="de Hoog G.S."/>
            <person name="Smith M.E."/>
            <person name="Heitman J."/>
            <person name="Vilgalys R."/>
            <person name="Stajich J.E."/>
        </authorList>
    </citation>
    <scope>NUCLEOTIDE SEQUENCE [LARGE SCALE GENOMIC DNA]</scope>
    <source>
        <strain evidence="2 3">LSU 92-RS-03</strain>
    </source>
</reference>